<dbReference type="RefSeq" id="WP_013043719.1">
    <property type="nucleotide sequence ID" value="NC_014008.1"/>
</dbReference>
<dbReference type="OrthoDB" id="8038899at2"/>
<dbReference type="AlphaFoldDB" id="D5EKU0"/>
<evidence type="ECO:0000313" key="2">
    <source>
        <dbReference type="Proteomes" id="UP000000925"/>
    </source>
</evidence>
<gene>
    <name evidence="1" type="ordered locus">Caka_1979</name>
</gene>
<evidence type="ECO:0008006" key="3">
    <source>
        <dbReference type="Google" id="ProtNLM"/>
    </source>
</evidence>
<dbReference type="EMBL" id="CP001998">
    <property type="protein sequence ID" value="ADE54997.1"/>
    <property type="molecule type" value="Genomic_DNA"/>
</dbReference>
<proteinExistence type="predicted"/>
<dbReference type="InterPro" id="IPR032287">
    <property type="entry name" value="DUF4838"/>
</dbReference>
<sequence length="793" mass="90502">MSQSPVLFCLLIVLGPISLLSWLAIPEPQQDTATHQSLCIQAAPELLEQLAPAIEDLQFAYKKRMAISSTARSRPPEITLELAQQNRLPPNASDLPAPGSFSITGDQDSLLLQGHDPEGIQNALYALCRDWLGARWYWAGELGFELVESGPLPELDLPWSESPAFSQRKLFPIIHDYARRNRLNHRYRFNHNLAKIFNKERYAESTEGFSLINGQYPEPNENAGLDANPNFTSARAVELSAQAALQHFAEHPESVSFSLSVNDNVLFDESDWTQQAVEPLEYFRRRPNYTDLVFHYMNLVARKVFDEAGAWQTPSGQPRYLTALAYYWTEQSPNFSLHPRVMPILTSDRAQWHDPNYRIEDKALIQRWANSGAERIATWDYYFGSPYPYPRQFNQWIDESLKHLHANGVDAFFSQLPSAWGLDGPKAWLAAELLWDPQQSAHSLLDEYYTHFFGPAATPMRRFYERTEQHRNENEGRAEWIKFYKDEACVLLYTPELIELLRDDLTEASELVANGSRWSERVQVVSDAFKLTELYFQVQVSRNQLAVERWHPHTPAHPKTAANASAAEARFSKALESYQSYAETLIQDPLHARLRHFVQIGFSDPRLLLPEPIKAPLQTSQITHLPDEWAAPGYPGPAMPQVKGWSYWYRHAENFSVSGIHHRPPNQASVNTVSEAHSSSHGFRLENTDMCWLQYTIPVEASKSYRLQSTLSAKISPDNRTALNLYWMDAAGNNLKVDTPIQLPHGDWSAPRSLAVEQRAPENCKWLGIRFSISRQGVGDYFELQGFHVQGNN</sequence>
<dbReference type="eggNOG" id="COG3525">
    <property type="taxonomic scope" value="Bacteria"/>
</dbReference>
<name>D5EKU0_CORAD</name>
<accession>D5EKU0</accession>
<dbReference type="KEGG" id="caa:Caka_1979"/>
<organism evidence="1 2">
    <name type="scientific">Coraliomargarita akajimensis (strain DSM 45221 / IAM 15411 / JCM 23193 / KCTC 12865 / 04OKA010-24)</name>
    <dbReference type="NCBI Taxonomy" id="583355"/>
    <lineage>
        <taxon>Bacteria</taxon>
        <taxon>Pseudomonadati</taxon>
        <taxon>Verrucomicrobiota</taxon>
        <taxon>Opitutia</taxon>
        <taxon>Puniceicoccales</taxon>
        <taxon>Coraliomargaritaceae</taxon>
        <taxon>Coraliomargarita</taxon>
    </lineage>
</organism>
<dbReference type="Gene3D" id="2.60.120.260">
    <property type="entry name" value="Galactose-binding domain-like"/>
    <property type="match status" value="1"/>
</dbReference>
<reference evidence="1 2" key="1">
    <citation type="journal article" date="2010" name="Stand. Genomic Sci.">
        <title>Complete genome sequence of Coraliomargarita akajimensis type strain (04OKA010-24).</title>
        <authorList>
            <person name="Mavromatis K."/>
            <person name="Abt B."/>
            <person name="Brambilla E."/>
            <person name="Lapidus A."/>
            <person name="Copeland A."/>
            <person name="Deshpande S."/>
            <person name="Nolan M."/>
            <person name="Lucas S."/>
            <person name="Tice H."/>
            <person name="Cheng J.F."/>
            <person name="Han C."/>
            <person name="Detter J.C."/>
            <person name="Woyke T."/>
            <person name="Goodwin L."/>
            <person name="Pitluck S."/>
            <person name="Held B."/>
            <person name="Brettin T."/>
            <person name="Tapia R."/>
            <person name="Ivanova N."/>
            <person name="Mikhailova N."/>
            <person name="Pati A."/>
            <person name="Liolios K."/>
            <person name="Chen A."/>
            <person name="Palaniappan K."/>
            <person name="Land M."/>
            <person name="Hauser L."/>
            <person name="Chang Y.J."/>
            <person name="Jeffries C.D."/>
            <person name="Rohde M."/>
            <person name="Goker M."/>
            <person name="Bristow J."/>
            <person name="Eisen J.A."/>
            <person name="Markowitz V."/>
            <person name="Hugenholtz P."/>
            <person name="Klenk H.P."/>
            <person name="Kyrpides N.C."/>
        </authorList>
    </citation>
    <scope>NUCLEOTIDE SEQUENCE [LARGE SCALE GENOMIC DNA]</scope>
    <source>
        <strain evidence="2">DSM 45221 / IAM 15411 / JCM 23193 / KCTC 12865</strain>
    </source>
</reference>
<dbReference type="STRING" id="583355.Caka_1979"/>
<keyword evidence="2" id="KW-1185">Reference proteome</keyword>
<dbReference type="PANTHER" id="PTHR47406:SF2">
    <property type="entry name" value="ALPHA GLUCURONIDASE N-TERMINAL DOMAIN-CONTAINING PROTEIN"/>
    <property type="match status" value="1"/>
</dbReference>
<protein>
    <recommendedName>
        <fullName evidence="3">DUF4838 domain-containing protein</fullName>
    </recommendedName>
</protein>
<dbReference type="Proteomes" id="UP000000925">
    <property type="component" value="Chromosome"/>
</dbReference>
<dbReference type="HOGENOM" id="CLU_354029_0_0_0"/>
<dbReference type="PANTHER" id="PTHR47406">
    <property type="entry name" value="COAGULATION FACTOR 5/8 TYPE, C-TERMINAL"/>
    <property type="match status" value="1"/>
</dbReference>
<dbReference type="Pfam" id="PF16126">
    <property type="entry name" value="DUF4838"/>
    <property type="match status" value="1"/>
</dbReference>
<evidence type="ECO:0000313" key="1">
    <source>
        <dbReference type="EMBL" id="ADE54997.1"/>
    </source>
</evidence>